<dbReference type="PROSITE" id="PS50043">
    <property type="entry name" value="HTH_LUXR_2"/>
    <property type="match status" value="1"/>
</dbReference>
<dbReference type="Gene3D" id="1.10.10.10">
    <property type="entry name" value="Winged helix-like DNA-binding domain superfamily/Winged helix DNA-binding domain"/>
    <property type="match status" value="1"/>
</dbReference>
<accession>A0A1G6IRF8</accession>
<dbReference type="Pfam" id="PF00196">
    <property type="entry name" value="GerE"/>
    <property type="match status" value="1"/>
</dbReference>
<evidence type="ECO:0000256" key="3">
    <source>
        <dbReference type="ARBA" id="ARBA00023163"/>
    </source>
</evidence>
<dbReference type="Gene3D" id="1.25.40.10">
    <property type="entry name" value="Tetratricopeptide repeat domain"/>
    <property type="match status" value="1"/>
</dbReference>
<dbReference type="InterPro" id="IPR059106">
    <property type="entry name" value="WHD_MalT"/>
</dbReference>
<sequence length="846" mass="90999">MRRPGLRDRLDGAMAPAGVTLVCAPPGYGKTLLLADWVEATGTHDKAWLTLDPGDLSAEGFLSAVLCAVRECPVVPGDSKIHDLAVRGARDPATVLASLVDAIGVLRTRLHLVLDDVQVLSGRETFRTLAGLVRDQPRNLRLVLVSSSEPPLPFARLRVEGRLSELDGADLRFSADEVPSLLRLAGVDLTERQTRRLVELTDGWAAGLRLAARSLRDAPDPDRFLDEYASLDRTIADFLIGEVLSRLPRKASRLLRLLSVCENATPALAATLSGEAGAGEVLAGLERENSLVTVHGKDRRWYRIHPLLRSYLNADLNRSSPELVPVLHKLVAASLAEEGHNQEALRHACRSGDGQAVVSLLRSTAIDLLLLGEPDLVLEGVAAAGSAFAHADPWLILFSALSWLQKGEFTEAERALALARGRWPAAAGPALVEFQRLIVSAHACALGKLPRAAPLVHWGGGEGSAALAAWNSVDRAVRLAADGERSEALRELRIADYLAEENGLTYLSLHAKVALSFVEVAGGDYPAMELACEQALALAARGGWRRSPWVPLCRVLLGLARLVHLDPAGALRAVEGTASSTWPMVRFAGELVAATAGFDRGERAVGLDRLHAARRELGDRPLDAALVAMAALTEHKCALDLSRFPLAREVAGWAAGRLGAGRESHLIEARTAFAHGDLDEAVRSLRLLRECEPPALVPTTDVEASLLESTIALAVHRRTLARQALDTALRLAEPAEVLRPFAFVDQGVRRLLVEQLGGFGSTNGFAGKVRTVLTGFTEERAETARLTTRELAVLHSLTSSRQLDEIASQLSVSVNTVKTHVRAIYAKLGVNSRRQAVVAARERGLD</sequence>
<dbReference type="AlphaFoldDB" id="A0A1G6IRF8"/>
<evidence type="ECO:0000256" key="1">
    <source>
        <dbReference type="ARBA" id="ARBA00023015"/>
    </source>
</evidence>
<dbReference type="GO" id="GO:0003677">
    <property type="term" value="F:DNA binding"/>
    <property type="evidence" value="ECO:0007669"/>
    <property type="project" value="UniProtKB-KW"/>
</dbReference>
<dbReference type="Pfam" id="PF25873">
    <property type="entry name" value="WHD_MalT"/>
    <property type="match status" value="1"/>
</dbReference>
<dbReference type="PANTHER" id="PTHR44688">
    <property type="entry name" value="DNA-BINDING TRANSCRIPTIONAL ACTIVATOR DEVR_DOSR"/>
    <property type="match status" value="1"/>
</dbReference>
<dbReference type="SUPFAM" id="SSF46894">
    <property type="entry name" value="C-terminal effector domain of the bipartite response regulators"/>
    <property type="match status" value="1"/>
</dbReference>
<evidence type="ECO:0000256" key="2">
    <source>
        <dbReference type="ARBA" id="ARBA00023125"/>
    </source>
</evidence>
<dbReference type="PANTHER" id="PTHR44688:SF16">
    <property type="entry name" value="DNA-BINDING TRANSCRIPTIONAL ACTIVATOR DEVR_DOSR"/>
    <property type="match status" value="1"/>
</dbReference>
<proteinExistence type="predicted"/>
<dbReference type="InterPro" id="IPR016032">
    <property type="entry name" value="Sig_transdc_resp-reg_C-effctor"/>
</dbReference>
<dbReference type="InterPro" id="IPR027417">
    <property type="entry name" value="P-loop_NTPase"/>
</dbReference>
<keyword evidence="3" id="KW-0804">Transcription</keyword>
<gene>
    <name evidence="4" type="ORF">SAMN05421630_101385</name>
</gene>
<dbReference type="Proteomes" id="UP000199494">
    <property type="component" value="Unassembled WGS sequence"/>
</dbReference>
<dbReference type="EMBL" id="FMZE01000001">
    <property type="protein sequence ID" value="SDC09021.1"/>
    <property type="molecule type" value="Genomic_DNA"/>
</dbReference>
<evidence type="ECO:0000313" key="4">
    <source>
        <dbReference type="EMBL" id="SDC09021.1"/>
    </source>
</evidence>
<organism evidence="4 5">
    <name type="scientific">Prauserella marina</name>
    <dbReference type="NCBI Taxonomy" id="530584"/>
    <lineage>
        <taxon>Bacteria</taxon>
        <taxon>Bacillati</taxon>
        <taxon>Actinomycetota</taxon>
        <taxon>Actinomycetes</taxon>
        <taxon>Pseudonocardiales</taxon>
        <taxon>Pseudonocardiaceae</taxon>
        <taxon>Prauserella</taxon>
    </lineage>
</organism>
<dbReference type="STRING" id="530584.SAMN05421630_101385"/>
<dbReference type="GO" id="GO:0006355">
    <property type="term" value="P:regulation of DNA-templated transcription"/>
    <property type="evidence" value="ECO:0007669"/>
    <property type="project" value="InterPro"/>
</dbReference>
<name>A0A1G6IRF8_9PSEU</name>
<protein>
    <submittedName>
        <fullName evidence="4">LuxR family transcriptional regulator, maltose regulon positive regulatory protein</fullName>
    </submittedName>
</protein>
<keyword evidence="5" id="KW-1185">Reference proteome</keyword>
<dbReference type="InterPro" id="IPR036388">
    <property type="entry name" value="WH-like_DNA-bd_sf"/>
</dbReference>
<dbReference type="SUPFAM" id="SSF52540">
    <property type="entry name" value="P-loop containing nucleoside triphosphate hydrolases"/>
    <property type="match status" value="1"/>
</dbReference>
<dbReference type="SMART" id="SM00421">
    <property type="entry name" value="HTH_LUXR"/>
    <property type="match status" value="1"/>
</dbReference>
<dbReference type="InterPro" id="IPR000792">
    <property type="entry name" value="Tscrpt_reg_LuxR_C"/>
</dbReference>
<dbReference type="InterPro" id="IPR011990">
    <property type="entry name" value="TPR-like_helical_dom_sf"/>
</dbReference>
<evidence type="ECO:0000313" key="5">
    <source>
        <dbReference type="Proteomes" id="UP000199494"/>
    </source>
</evidence>
<keyword evidence="2" id="KW-0238">DNA-binding</keyword>
<reference evidence="4 5" key="1">
    <citation type="submission" date="2016-10" db="EMBL/GenBank/DDBJ databases">
        <authorList>
            <person name="de Groot N.N."/>
        </authorList>
    </citation>
    <scope>NUCLEOTIDE SEQUENCE [LARGE SCALE GENOMIC DNA]</scope>
    <source>
        <strain evidence="4 5">CGMCC 4.5506</strain>
    </source>
</reference>
<keyword evidence="1" id="KW-0805">Transcription regulation</keyword>
<dbReference type="PRINTS" id="PR00038">
    <property type="entry name" value="HTHLUXR"/>
</dbReference>
<dbReference type="CDD" id="cd06170">
    <property type="entry name" value="LuxR_C_like"/>
    <property type="match status" value="1"/>
</dbReference>